<gene>
    <name evidence="4" type="primary">101889307</name>
    <name evidence="6" type="synonym">LOC101889307</name>
</gene>
<dbReference type="Pfam" id="PF07776">
    <property type="entry name" value="zf-AD"/>
    <property type="match status" value="1"/>
</dbReference>
<name>A0A1I8MSD7_MUSDO</name>
<keyword evidence="1" id="KW-0479">Metal-binding</keyword>
<evidence type="ECO:0000259" key="3">
    <source>
        <dbReference type="PROSITE" id="PS51915"/>
    </source>
</evidence>
<keyword evidence="5" id="KW-1185">Reference proteome</keyword>
<dbReference type="RefSeq" id="XP_005184800.1">
    <property type="nucleotide sequence ID" value="XM_005184743.3"/>
</dbReference>
<dbReference type="PROSITE" id="PS51915">
    <property type="entry name" value="ZAD"/>
    <property type="match status" value="1"/>
</dbReference>
<feature type="region of interest" description="Disordered" evidence="2">
    <location>
        <begin position="212"/>
        <end position="280"/>
    </location>
</feature>
<feature type="domain" description="ZAD" evidence="3">
    <location>
        <begin position="6"/>
        <end position="91"/>
    </location>
</feature>
<dbReference type="EnsemblMetazoa" id="MDOA007986-RA">
    <property type="protein sequence ID" value="MDOA007986-PA"/>
    <property type="gene ID" value="MDOA007986"/>
</dbReference>
<feature type="binding site" evidence="1">
    <location>
        <position position="67"/>
    </location>
    <ligand>
        <name>Zn(2+)</name>
        <dbReference type="ChEBI" id="CHEBI:29105"/>
    </ligand>
</feature>
<accession>A0A1I8MSD7</accession>
<dbReference type="VEuPathDB" id="VectorBase:MDOA007986"/>
<evidence type="ECO:0000313" key="6">
    <source>
        <dbReference type="RefSeq" id="XP_005184800.1"/>
    </source>
</evidence>
<protein>
    <submittedName>
        <fullName evidence="6">Uncharacterized protein LOC101889307</fullName>
    </submittedName>
</protein>
<sequence length="688" mass="77853">MSAWGNLCRVCASPADYDIFNKIPVYLHENSKDMLHWQTPIYELIQDITGLRIFRDDGLPQHICALCISYLKHAFTFREKAIEMRLNFMAVKEYKDIVKGKAKWNIEDEINKILGPPSSHNNELTEENAISISGRPMQFNNTADEDRTTNCFYKDQNKVNKRLITTTTDNSNMARILTNQTKSCLVYLCELYENPDMYDNITGKGTVGFGGQGTSANRARHKKHNLMKSASFDTAGSSGYGRKKQNYEDDYPRNGSSDEYDEPESNGDSGNGDPSSHKNTNIFSYKEKIFEEDDIMDLDELKDLISMNIESTCKEHKCKYCSRRFMFEETIQEHLKTCVDYKFTEFFEEIKNLMYIKRCKEISPHEFIRRMIFSIRKTCEWLKENLIDTTLPDLLPSREVTTGAGESSDANPKQIDNNKIDRVEANNAQTTVFRANPINASNNILHVVANATNKNTNQRVNKTVFGSSFLQDDASILTSGTAAPPTTVRQTPINISNNILHEIERSEMKLKKPIARLATTTFNNALTAKSPIENPERMAFLEKLQNAAKTQTPPPTHMMMGNSSSPVIDSLPLIAVRQDLLETTTTTTTTTRTRRAHVSPLLELLQNTRKTPNPMSSGNSGALINPCARCPTCNLLFETLDALEIHNALQHNTKADNVPTAAATDDNDLDNEAEHRRIIALFENEDEF</sequence>
<reference evidence="4" key="1">
    <citation type="submission" date="2020-05" db="UniProtKB">
        <authorList>
            <consortium name="EnsemblMetazoa"/>
        </authorList>
    </citation>
    <scope>IDENTIFICATION</scope>
    <source>
        <strain evidence="4">Aabys</strain>
    </source>
</reference>
<dbReference type="Proteomes" id="UP001652621">
    <property type="component" value="Unplaced"/>
</dbReference>
<dbReference type="VEuPathDB" id="VectorBase:MDOMA2_002531"/>
<dbReference type="eggNOG" id="ENOG502T6QG">
    <property type="taxonomic scope" value="Eukaryota"/>
</dbReference>
<feature type="binding site" evidence="1">
    <location>
        <position position="64"/>
    </location>
    <ligand>
        <name>Zn(2+)</name>
        <dbReference type="ChEBI" id="CHEBI:29105"/>
    </ligand>
</feature>
<evidence type="ECO:0000313" key="4">
    <source>
        <dbReference type="EnsemblMetazoa" id="MDOA007986-PA"/>
    </source>
</evidence>
<dbReference type="GO" id="GO:0008270">
    <property type="term" value="F:zinc ion binding"/>
    <property type="evidence" value="ECO:0007669"/>
    <property type="project" value="UniProtKB-UniRule"/>
</dbReference>
<dbReference type="SUPFAM" id="SSF57716">
    <property type="entry name" value="Glucocorticoid receptor-like (DNA-binding domain)"/>
    <property type="match status" value="1"/>
</dbReference>
<dbReference type="SMART" id="SM00868">
    <property type="entry name" value="zf-AD"/>
    <property type="match status" value="1"/>
</dbReference>
<evidence type="ECO:0000256" key="2">
    <source>
        <dbReference type="SAM" id="MobiDB-lite"/>
    </source>
</evidence>
<proteinExistence type="predicted"/>
<dbReference type="GO" id="GO:0005634">
    <property type="term" value="C:nucleus"/>
    <property type="evidence" value="ECO:0007669"/>
    <property type="project" value="InterPro"/>
</dbReference>
<dbReference type="InterPro" id="IPR012934">
    <property type="entry name" value="Znf_AD"/>
</dbReference>
<dbReference type="GeneID" id="101889307"/>
<dbReference type="Gene3D" id="3.40.1800.20">
    <property type="match status" value="1"/>
</dbReference>
<keyword evidence="1" id="KW-0862">Zinc</keyword>
<dbReference type="InterPro" id="IPR013087">
    <property type="entry name" value="Znf_C2H2_type"/>
</dbReference>
<dbReference type="OrthoDB" id="7790848at2759"/>
<organism evidence="4">
    <name type="scientific">Musca domestica</name>
    <name type="common">House fly</name>
    <dbReference type="NCBI Taxonomy" id="7370"/>
    <lineage>
        <taxon>Eukaryota</taxon>
        <taxon>Metazoa</taxon>
        <taxon>Ecdysozoa</taxon>
        <taxon>Arthropoda</taxon>
        <taxon>Hexapoda</taxon>
        <taxon>Insecta</taxon>
        <taxon>Pterygota</taxon>
        <taxon>Neoptera</taxon>
        <taxon>Endopterygota</taxon>
        <taxon>Diptera</taxon>
        <taxon>Brachycera</taxon>
        <taxon>Muscomorpha</taxon>
        <taxon>Muscoidea</taxon>
        <taxon>Muscidae</taxon>
        <taxon>Musca</taxon>
    </lineage>
</organism>
<keyword evidence="1" id="KW-0863">Zinc-finger</keyword>
<feature type="binding site" evidence="1">
    <location>
        <position position="8"/>
    </location>
    <ligand>
        <name>Zn(2+)</name>
        <dbReference type="ChEBI" id="CHEBI:29105"/>
    </ligand>
</feature>
<dbReference type="KEGG" id="mde:101889307"/>
<evidence type="ECO:0000256" key="1">
    <source>
        <dbReference type="PROSITE-ProRule" id="PRU01263"/>
    </source>
</evidence>
<dbReference type="PROSITE" id="PS00028">
    <property type="entry name" value="ZINC_FINGER_C2H2_1"/>
    <property type="match status" value="1"/>
</dbReference>
<dbReference type="Pfam" id="PF13912">
    <property type="entry name" value="zf-C2H2_6"/>
    <property type="match status" value="1"/>
</dbReference>
<evidence type="ECO:0000313" key="5">
    <source>
        <dbReference type="Proteomes" id="UP001652621"/>
    </source>
</evidence>
<dbReference type="AlphaFoldDB" id="A0A1I8MSD7"/>
<reference evidence="6" key="2">
    <citation type="submission" date="2025-04" db="UniProtKB">
        <authorList>
            <consortium name="RefSeq"/>
        </authorList>
    </citation>
    <scope>IDENTIFICATION</scope>
    <source>
        <strain evidence="6">Aabys</strain>
    </source>
</reference>
<feature type="binding site" evidence="1">
    <location>
        <position position="11"/>
    </location>
    <ligand>
        <name>Zn(2+)</name>
        <dbReference type="ChEBI" id="CHEBI:29105"/>
    </ligand>
</feature>
<dbReference type="STRING" id="7370.A0A1I8MSD7"/>